<dbReference type="GO" id="GO:0015631">
    <property type="term" value="F:tubulin binding"/>
    <property type="evidence" value="ECO:0007669"/>
    <property type="project" value="InterPro"/>
</dbReference>
<comment type="similarity">
    <text evidence="1">Belongs to the TPPP family.</text>
</comment>
<dbReference type="Proteomes" id="UP001162131">
    <property type="component" value="Unassembled WGS sequence"/>
</dbReference>
<evidence type="ECO:0000313" key="2">
    <source>
        <dbReference type="EMBL" id="CAG9322480.1"/>
    </source>
</evidence>
<reference evidence="2" key="1">
    <citation type="submission" date="2021-09" db="EMBL/GenBank/DDBJ databases">
        <authorList>
            <consortium name="AG Swart"/>
            <person name="Singh M."/>
            <person name="Singh A."/>
            <person name="Seah K."/>
            <person name="Emmerich C."/>
        </authorList>
    </citation>
    <scope>NUCLEOTIDE SEQUENCE</scope>
    <source>
        <strain evidence="2">ATCC30299</strain>
    </source>
</reference>
<evidence type="ECO:0000313" key="3">
    <source>
        <dbReference type="Proteomes" id="UP001162131"/>
    </source>
</evidence>
<keyword evidence="3" id="KW-1185">Reference proteome</keyword>
<dbReference type="PANTHER" id="PTHR12932:SF9">
    <property type="entry name" value="TUBULIN POLYMERIZATION-PROMOTING PROTEIN HOMOLOG"/>
    <property type="match status" value="1"/>
</dbReference>
<dbReference type="GO" id="GO:0046785">
    <property type="term" value="P:microtubule polymerization"/>
    <property type="evidence" value="ECO:0007669"/>
    <property type="project" value="InterPro"/>
</dbReference>
<dbReference type="InterPro" id="IPR011992">
    <property type="entry name" value="EF-hand-dom_pair"/>
</dbReference>
<dbReference type="GO" id="GO:0001578">
    <property type="term" value="P:microtubule bundle formation"/>
    <property type="evidence" value="ECO:0007669"/>
    <property type="project" value="TreeGrafter"/>
</dbReference>
<dbReference type="AlphaFoldDB" id="A0AAU9J931"/>
<dbReference type="Pfam" id="PF05517">
    <property type="entry name" value="p25-alpha"/>
    <property type="match status" value="1"/>
</dbReference>
<protein>
    <submittedName>
        <fullName evidence="2">Uncharacterized protein</fullName>
    </submittedName>
</protein>
<proteinExistence type="inferred from homology"/>
<evidence type="ECO:0000256" key="1">
    <source>
        <dbReference type="ARBA" id="ARBA00010994"/>
    </source>
</evidence>
<sequence length="688" mass="78798">MAYEKTSSTYDWEEVLRNIFIKYTNSGPAVSNTYMTTIKFQKMIQDAGLLDEEFTPQKVDIIFCSENRHRPHMKFEVFVNTIPRIAEVKFIDEFQNDPRETLEKLLTNHFMPLCTNMKAPHQIFHPDAIELNEDVREIIHSVISPLKDLYSTYFPWELAGNDKSAQKTNKSQSALHLFLRDFDICPQLINKSTVIKLWKDVVLFQGQFPPAQALLPNPSHEAGTHFSFSKFLYFLYMSALVGYSHDSQLNACPPPEKLLILLERMELAKENHTVHKHRPRTAKDSLLPSRDLIERIILNTEDMQTQSQMQSVSQSEQEYEISQAAQSISALNLDPLGLESLEKYLERLQRIFQAYCSYGEPMNTTRLKSSKLIKMLKDCHLLKEPKGAENFDISVNSAANGLTKVDIDLLFSKLTGNYANPTKRNGIKFGPKSHLSLQNSNSNGRMEFQQFLKALEIVAMKTYPDCLLEEAYISLIENHILQLETDWSQQRGINSLYVKTLMDMLRDEEVIEILGVVHKVMLPYYNFYADTRGYMNFTAFARFAKDFELFPDLISKAKLLRYFYTLAGIYAQTEHPEAQGSVNSAANDWRAPEQTEVEVIDQHLFVESLALIAADLSYVKNATAVQRICSLMERLSQSQGPIILGISAGNSQPTFQKSDMIKPIKQKYPNMFARARSPSKPSFSELMS</sequence>
<comment type="caution">
    <text evidence="2">The sequence shown here is derived from an EMBL/GenBank/DDBJ whole genome shotgun (WGS) entry which is preliminary data.</text>
</comment>
<dbReference type="GO" id="GO:0005874">
    <property type="term" value="C:microtubule"/>
    <property type="evidence" value="ECO:0007669"/>
    <property type="project" value="TreeGrafter"/>
</dbReference>
<dbReference type="EMBL" id="CAJZBQ010000032">
    <property type="protein sequence ID" value="CAG9322480.1"/>
    <property type="molecule type" value="Genomic_DNA"/>
</dbReference>
<dbReference type="Gene3D" id="1.10.238.10">
    <property type="entry name" value="EF-hand"/>
    <property type="match status" value="2"/>
</dbReference>
<gene>
    <name evidence="2" type="ORF">BSTOLATCC_MIC31612</name>
</gene>
<accession>A0AAU9J931</accession>
<dbReference type="InterPro" id="IPR008907">
    <property type="entry name" value="TPP/p25"/>
</dbReference>
<dbReference type="SUPFAM" id="SSF47473">
    <property type="entry name" value="EF-hand"/>
    <property type="match status" value="2"/>
</dbReference>
<dbReference type="GO" id="GO:0032273">
    <property type="term" value="P:positive regulation of protein polymerization"/>
    <property type="evidence" value="ECO:0007669"/>
    <property type="project" value="TreeGrafter"/>
</dbReference>
<name>A0AAU9J931_9CILI</name>
<organism evidence="2 3">
    <name type="scientific">Blepharisma stoltei</name>
    <dbReference type="NCBI Taxonomy" id="1481888"/>
    <lineage>
        <taxon>Eukaryota</taxon>
        <taxon>Sar</taxon>
        <taxon>Alveolata</taxon>
        <taxon>Ciliophora</taxon>
        <taxon>Postciliodesmatophora</taxon>
        <taxon>Heterotrichea</taxon>
        <taxon>Heterotrichida</taxon>
        <taxon>Blepharismidae</taxon>
        <taxon>Blepharisma</taxon>
    </lineage>
</organism>
<dbReference type="PANTHER" id="PTHR12932">
    <property type="entry name" value="P25 ALPHA-RELATED"/>
    <property type="match status" value="1"/>
</dbReference>